<feature type="compositionally biased region" description="Low complexity" evidence="1">
    <location>
        <begin position="15"/>
        <end position="27"/>
    </location>
</feature>
<dbReference type="EMBL" id="JAJSOF020000036">
    <property type="protein sequence ID" value="KAJ4429036.1"/>
    <property type="molecule type" value="Genomic_DNA"/>
</dbReference>
<accession>A0ABQ8S594</accession>
<protein>
    <submittedName>
        <fullName evidence="2">Uncharacterized protein</fullName>
    </submittedName>
</protein>
<evidence type="ECO:0000256" key="1">
    <source>
        <dbReference type="SAM" id="MobiDB-lite"/>
    </source>
</evidence>
<evidence type="ECO:0000313" key="3">
    <source>
        <dbReference type="Proteomes" id="UP001148838"/>
    </source>
</evidence>
<gene>
    <name evidence="2" type="ORF">ANN_26032</name>
</gene>
<comment type="caution">
    <text evidence="2">The sequence shown here is derived from an EMBL/GenBank/DDBJ whole genome shotgun (WGS) entry which is preliminary data.</text>
</comment>
<feature type="compositionally biased region" description="Basic and acidic residues" evidence="1">
    <location>
        <begin position="45"/>
        <end position="54"/>
    </location>
</feature>
<name>A0ABQ8S594_PERAM</name>
<organism evidence="2 3">
    <name type="scientific">Periplaneta americana</name>
    <name type="common">American cockroach</name>
    <name type="synonym">Blatta americana</name>
    <dbReference type="NCBI Taxonomy" id="6978"/>
    <lineage>
        <taxon>Eukaryota</taxon>
        <taxon>Metazoa</taxon>
        <taxon>Ecdysozoa</taxon>
        <taxon>Arthropoda</taxon>
        <taxon>Hexapoda</taxon>
        <taxon>Insecta</taxon>
        <taxon>Pterygota</taxon>
        <taxon>Neoptera</taxon>
        <taxon>Polyneoptera</taxon>
        <taxon>Dictyoptera</taxon>
        <taxon>Blattodea</taxon>
        <taxon>Blattoidea</taxon>
        <taxon>Blattidae</taxon>
        <taxon>Blattinae</taxon>
        <taxon>Periplaneta</taxon>
    </lineage>
</organism>
<sequence>MSGFFHPRLGDESTTEPQSQPRPSSPGRESDDEPEPEPGPSWEKTPIKKKEGKKSEIVIGRSAKLRKQCVGIVQKVKTFLRGFVHGGCVLPTRNINELTEIATGVGLTTIKTISGIKDVNSHHTPTKEKVPVR</sequence>
<reference evidence="2 3" key="1">
    <citation type="journal article" date="2022" name="Allergy">
        <title>Genome assembly and annotation of Periplaneta americana reveal a comprehensive cockroach allergen profile.</title>
        <authorList>
            <person name="Wang L."/>
            <person name="Xiong Q."/>
            <person name="Saelim N."/>
            <person name="Wang L."/>
            <person name="Nong W."/>
            <person name="Wan A.T."/>
            <person name="Shi M."/>
            <person name="Liu X."/>
            <person name="Cao Q."/>
            <person name="Hui J.H.L."/>
            <person name="Sookrung N."/>
            <person name="Leung T.F."/>
            <person name="Tungtrongchitr A."/>
            <person name="Tsui S.K.W."/>
        </authorList>
    </citation>
    <scope>NUCLEOTIDE SEQUENCE [LARGE SCALE GENOMIC DNA]</scope>
    <source>
        <strain evidence="2">PWHHKU_190912</strain>
    </source>
</reference>
<evidence type="ECO:0000313" key="2">
    <source>
        <dbReference type="EMBL" id="KAJ4429036.1"/>
    </source>
</evidence>
<dbReference type="Proteomes" id="UP001148838">
    <property type="component" value="Unassembled WGS sequence"/>
</dbReference>
<proteinExistence type="predicted"/>
<feature type="region of interest" description="Disordered" evidence="1">
    <location>
        <begin position="1"/>
        <end position="54"/>
    </location>
</feature>
<keyword evidence="3" id="KW-1185">Reference proteome</keyword>